<dbReference type="GO" id="GO:0005254">
    <property type="term" value="F:chloride channel activity"/>
    <property type="evidence" value="ECO:0007669"/>
    <property type="project" value="UniProtKB-KW"/>
</dbReference>
<keyword evidence="3 10" id="KW-0812">Transmembrane</keyword>
<evidence type="ECO:0000256" key="1">
    <source>
        <dbReference type="ARBA" id="ARBA00004141"/>
    </source>
</evidence>
<keyword evidence="2" id="KW-0813">Transport</keyword>
<evidence type="ECO:0000256" key="2">
    <source>
        <dbReference type="ARBA" id="ARBA00022448"/>
    </source>
</evidence>
<comment type="subcellular location">
    <subcellularLocation>
        <location evidence="1">Membrane</location>
        <topology evidence="1">Multi-pass membrane protein</topology>
    </subcellularLocation>
</comment>
<proteinExistence type="predicted"/>
<dbReference type="PRINTS" id="PR00762">
    <property type="entry name" value="CLCHANNEL"/>
</dbReference>
<name>A0A645BLV0_9ZZZZ</name>
<organism evidence="11">
    <name type="scientific">bioreactor metagenome</name>
    <dbReference type="NCBI Taxonomy" id="1076179"/>
    <lineage>
        <taxon>unclassified sequences</taxon>
        <taxon>metagenomes</taxon>
        <taxon>ecological metagenomes</taxon>
    </lineage>
</organism>
<evidence type="ECO:0000256" key="3">
    <source>
        <dbReference type="ARBA" id="ARBA00022692"/>
    </source>
</evidence>
<evidence type="ECO:0000256" key="9">
    <source>
        <dbReference type="ARBA" id="ARBA00023303"/>
    </source>
</evidence>
<feature type="transmembrane region" description="Helical" evidence="10">
    <location>
        <begin position="123"/>
        <end position="143"/>
    </location>
</feature>
<feature type="transmembrane region" description="Helical" evidence="10">
    <location>
        <begin position="187"/>
        <end position="211"/>
    </location>
</feature>
<feature type="transmembrane region" description="Helical" evidence="10">
    <location>
        <begin position="94"/>
        <end position="116"/>
    </location>
</feature>
<reference evidence="11" key="1">
    <citation type="submission" date="2019-08" db="EMBL/GenBank/DDBJ databases">
        <authorList>
            <person name="Kucharzyk K."/>
            <person name="Murdoch R.W."/>
            <person name="Higgins S."/>
            <person name="Loffler F."/>
        </authorList>
    </citation>
    <scope>NUCLEOTIDE SEQUENCE</scope>
</reference>
<evidence type="ECO:0000256" key="10">
    <source>
        <dbReference type="SAM" id="Phobius"/>
    </source>
</evidence>
<accession>A0A645BLV0</accession>
<evidence type="ECO:0000256" key="6">
    <source>
        <dbReference type="ARBA" id="ARBA00023136"/>
    </source>
</evidence>
<keyword evidence="9" id="KW-0407">Ion channel</keyword>
<feature type="transmembrane region" description="Helical" evidence="10">
    <location>
        <begin position="255"/>
        <end position="275"/>
    </location>
</feature>
<comment type="caution">
    <text evidence="11">The sequence shown here is derived from an EMBL/GenBank/DDBJ whole genome shotgun (WGS) entry which is preliminary data.</text>
</comment>
<dbReference type="InterPro" id="IPR001807">
    <property type="entry name" value="ClC"/>
</dbReference>
<keyword evidence="7" id="KW-0869">Chloride channel</keyword>
<sequence length="292" mass="29385">MAAQLSGRRLGVAPDDGRIILAAAAGAGLAAVYNVPPAGALFALEILLARRSPRAVVTALTMSVIATLVARPVVADRPTYDFPMAAPDAGTLGWAVVAVPLCALLGLSFHALRVVAERHRPPVSWRLPVAIAVAGLVLGLLSVPLPDLPGNGAAIMQTTFAGGGSVTLFALLVLLKPLVTGLYVRSGAVGGLLTPALATGAAAGGLAATIVRATGGEASVALWSLVGSAGVPAVTQRAPLFASAMAFELTGAPLWTAPVLVAVASAATGTAHLAVRVRARRRARRPPVTRGR</sequence>
<dbReference type="InterPro" id="IPR050368">
    <property type="entry name" value="ClC-type_chloride_channel"/>
</dbReference>
<evidence type="ECO:0000313" key="11">
    <source>
        <dbReference type="EMBL" id="MPM66108.1"/>
    </source>
</evidence>
<dbReference type="EMBL" id="VSSQ01020892">
    <property type="protein sequence ID" value="MPM66108.1"/>
    <property type="molecule type" value="Genomic_DNA"/>
</dbReference>
<dbReference type="InterPro" id="IPR014743">
    <property type="entry name" value="Cl-channel_core"/>
</dbReference>
<protein>
    <submittedName>
        <fullName evidence="11">Voltage-gated ClC-type chloride channel ClcB</fullName>
    </submittedName>
</protein>
<evidence type="ECO:0000256" key="7">
    <source>
        <dbReference type="ARBA" id="ARBA00023173"/>
    </source>
</evidence>
<dbReference type="PANTHER" id="PTHR43427:SF6">
    <property type="entry name" value="CHLORIDE CHANNEL PROTEIN CLC-E"/>
    <property type="match status" value="1"/>
</dbReference>
<gene>
    <name evidence="11" type="primary">clcB_9</name>
    <name evidence="11" type="ORF">SDC9_113015</name>
</gene>
<keyword evidence="4 10" id="KW-1133">Transmembrane helix</keyword>
<keyword evidence="5" id="KW-0406">Ion transport</keyword>
<feature type="transmembrane region" description="Helical" evidence="10">
    <location>
        <begin position="155"/>
        <end position="175"/>
    </location>
</feature>
<dbReference type="AlphaFoldDB" id="A0A645BLV0"/>
<dbReference type="GO" id="GO:0034707">
    <property type="term" value="C:chloride channel complex"/>
    <property type="evidence" value="ECO:0007669"/>
    <property type="project" value="UniProtKB-KW"/>
</dbReference>
<evidence type="ECO:0000256" key="5">
    <source>
        <dbReference type="ARBA" id="ARBA00023065"/>
    </source>
</evidence>
<evidence type="ECO:0000256" key="4">
    <source>
        <dbReference type="ARBA" id="ARBA00022989"/>
    </source>
</evidence>
<evidence type="ECO:0000256" key="8">
    <source>
        <dbReference type="ARBA" id="ARBA00023214"/>
    </source>
</evidence>
<dbReference type="PANTHER" id="PTHR43427">
    <property type="entry name" value="CHLORIDE CHANNEL PROTEIN CLC-E"/>
    <property type="match status" value="1"/>
</dbReference>
<feature type="transmembrane region" description="Helical" evidence="10">
    <location>
        <begin position="20"/>
        <end position="44"/>
    </location>
</feature>
<keyword evidence="8" id="KW-0868">Chloride</keyword>
<dbReference type="Pfam" id="PF00654">
    <property type="entry name" value="Voltage_CLC"/>
    <property type="match status" value="1"/>
</dbReference>
<dbReference type="Gene3D" id="1.10.3080.10">
    <property type="entry name" value="Clc chloride channel"/>
    <property type="match status" value="1"/>
</dbReference>
<dbReference type="SUPFAM" id="SSF81340">
    <property type="entry name" value="Clc chloride channel"/>
    <property type="match status" value="1"/>
</dbReference>
<keyword evidence="6 10" id="KW-0472">Membrane</keyword>
<feature type="transmembrane region" description="Helical" evidence="10">
    <location>
        <begin position="56"/>
        <end position="74"/>
    </location>
</feature>